<reference evidence="2" key="1">
    <citation type="submission" date="2023-10" db="EMBL/GenBank/DDBJ databases">
        <authorList>
            <person name="Chen Y."/>
            <person name="Shah S."/>
            <person name="Dougan E. K."/>
            <person name="Thang M."/>
            <person name="Chan C."/>
        </authorList>
    </citation>
    <scope>NUCLEOTIDE SEQUENCE [LARGE SCALE GENOMIC DNA]</scope>
</reference>
<dbReference type="EMBL" id="CAUYUJ010015517">
    <property type="protein sequence ID" value="CAK0855076.1"/>
    <property type="molecule type" value="Genomic_DNA"/>
</dbReference>
<protein>
    <recommendedName>
        <fullName evidence="4">PH domain-containing protein</fullName>
    </recommendedName>
</protein>
<feature type="compositionally biased region" description="Low complexity" evidence="1">
    <location>
        <begin position="54"/>
        <end position="69"/>
    </location>
</feature>
<proteinExistence type="predicted"/>
<name>A0ABN9U8Z3_9DINO</name>
<feature type="region of interest" description="Disordered" evidence="1">
    <location>
        <begin position="106"/>
        <end position="141"/>
    </location>
</feature>
<evidence type="ECO:0000313" key="3">
    <source>
        <dbReference type="Proteomes" id="UP001189429"/>
    </source>
</evidence>
<evidence type="ECO:0000256" key="1">
    <source>
        <dbReference type="SAM" id="MobiDB-lite"/>
    </source>
</evidence>
<evidence type="ECO:0008006" key="4">
    <source>
        <dbReference type="Google" id="ProtNLM"/>
    </source>
</evidence>
<keyword evidence="3" id="KW-1185">Reference proteome</keyword>
<accession>A0ABN9U8Z3</accession>
<dbReference type="Proteomes" id="UP001189429">
    <property type="component" value="Unassembled WGS sequence"/>
</dbReference>
<gene>
    <name evidence="2" type="ORF">PCOR1329_LOCUS45922</name>
</gene>
<feature type="region of interest" description="Disordered" evidence="1">
    <location>
        <begin position="47"/>
        <end position="71"/>
    </location>
</feature>
<evidence type="ECO:0000313" key="2">
    <source>
        <dbReference type="EMBL" id="CAK0855076.1"/>
    </source>
</evidence>
<sequence>MVATAAAAVADTEASKAWQEELAAELAKAGGRTFSKRPALMHLAERQSGRAFRRSASSISSVPSRSTLSKSWTGASFDCTDLEVEEKDKKRWTQLKASIGKELHAPIPSAVGPSAGSIQRLRQEGREMPAPLGEACSPGRE</sequence>
<organism evidence="2 3">
    <name type="scientific">Prorocentrum cordatum</name>
    <dbReference type="NCBI Taxonomy" id="2364126"/>
    <lineage>
        <taxon>Eukaryota</taxon>
        <taxon>Sar</taxon>
        <taxon>Alveolata</taxon>
        <taxon>Dinophyceae</taxon>
        <taxon>Prorocentrales</taxon>
        <taxon>Prorocentraceae</taxon>
        <taxon>Prorocentrum</taxon>
    </lineage>
</organism>
<comment type="caution">
    <text evidence="2">The sequence shown here is derived from an EMBL/GenBank/DDBJ whole genome shotgun (WGS) entry which is preliminary data.</text>
</comment>